<evidence type="ECO:0000313" key="7">
    <source>
        <dbReference type="EMBL" id="NYI86772.1"/>
    </source>
</evidence>
<dbReference type="SUPFAM" id="SSF103473">
    <property type="entry name" value="MFS general substrate transporter"/>
    <property type="match status" value="1"/>
</dbReference>
<gene>
    <name evidence="7" type="ORF">HNR02_000095</name>
</gene>
<feature type="transmembrane region" description="Helical" evidence="6">
    <location>
        <begin position="367"/>
        <end position="389"/>
    </location>
</feature>
<evidence type="ECO:0000256" key="1">
    <source>
        <dbReference type="ARBA" id="ARBA00004651"/>
    </source>
</evidence>
<feature type="transmembrane region" description="Helical" evidence="6">
    <location>
        <begin position="254"/>
        <end position="274"/>
    </location>
</feature>
<evidence type="ECO:0000256" key="3">
    <source>
        <dbReference type="ARBA" id="ARBA00022692"/>
    </source>
</evidence>
<feature type="transmembrane region" description="Helical" evidence="6">
    <location>
        <begin position="46"/>
        <end position="71"/>
    </location>
</feature>
<accession>A0A853AVT3</accession>
<feature type="transmembrane region" description="Helical" evidence="6">
    <location>
        <begin position="21"/>
        <end position="40"/>
    </location>
</feature>
<feature type="transmembrane region" description="Helical" evidence="6">
    <location>
        <begin position="342"/>
        <end position="361"/>
    </location>
</feature>
<dbReference type="Proteomes" id="UP000549616">
    <property type="component" value="Unassembled WGS sequence"/>
</dbReference>
<sequence>MSAGLRDPLRYRQFRGLAAGRFASYLGNAVAPVALAFAVLDLTGSVVDVGVVVGARSVAMVVLLLCGGVLADRLPRPVILQGTAAVAALSQVAIAASVLTGAASVPLLVGLNVVNGAVAAAALPAALALTSQTVSAELLRPANAVARMAQNTATITGAPLGGLLAATAGPGWALAAAGVAFMLAAGCYRRIGPAGPRPVPGRPPADLREGWREFTSRSWVWVVVLQFMVVNAVFAGCVQVLGPGIADATIGRTAWGFVLGAETVGALAGGVLAARGRSRHALFVGVAATALLAVPMAVMAAAPAVVPLLVAMVLAGFGIEQFAVAWDVSLQHHIPEDQLAKVYSFDALGSLVAVPVGEMVVGPASAIGVRATLFTGAALVSLATAAALCDRGVRALSSA</sequence>
<dbReference type="EMBL" id="JACCFK010000001">
    <property type="protein sequence ID" value="NYI86772.1"/>
    <property type="molecule type" value="Genomic_DNA"/>
</dbReference>
<comment type="caution">
    <text evidence="7">The sequence shown here is derived from an EMBL/GenBank/DDBJ whole genome shotgun (WGS) entry which is preliminary data.</text>
</comment>
<dbReference type="InterPro" id="IPR036259">
    <property type="entry name" value="MFS_trans_sf"/>
</dbReference>
<proteinExistence type="predicted"/>
<comment type="subcellular location">
    <subcellularLocation>
        <location evidence="1">Cell membrane</location>
        <topology evidence="1">Multi-pass membrane protein</topology>
    </subcellularLocation>
</comment>
<feature type="transmembrane region" description="Helical" evidence="6">
    <location>
        <begin position="281"/>
        <end position="302"/>
    </location>
</feature>
<keyword evidence="5 6" id="KW-0472">Membrane</keyword>
<dbReference type="RefSeq" id="WP_179771255.1">
    <property type="nucleotide sequence ID" value="NZ_JACCFK010000001.1"/>
</dbReference>
<dbReference type="PANTHER" id="PTHR23513">
    <property type="entry name" value="INTEGRAL MEMBRANE EFFLUX PROTEIN-RELATED"/>
    <property type="match status" value="1"/>
</dbReference>
<evidence type="ECO:0000256" key="6">
    <source>
        <dbReference type="SAM" id="Phobius"/>
    </source>
</evidence>
<evidence type="ECO:0000313" key="8">
    <source>
        <dbReference type="Proteomes" id="UP000549616"/>
    </source>
</evidence>
<dbReference type="Pfam" id="PF07690">
    <property type="entry name" value="MFS_1"/>
    <property type="match status" value="1"/>
</dbReference>
<evidence type="ECO:0000256" key="5">
    <source>
        <dbReference type="ARBA" id="ARBA00023136"/>
    </source>
</evidence>
<keyword evidence="4 6" id="KW-1133">Transmembrane helix</keyword>
<dbReference type="InterPro" id="IPR011701">
    <property type="entry name" value="MFS"/>
</dbReference>
<dbReference type="AlphaFoldDB" id="A0A853AVT3"/>
<dbReference type="PANTHER" id="PTHR23513:SF11">
    <property type="entry name" value="STAPHYLOFERRIN A TRANSPORTER"/>
    <property type="match status" value="1"/>
</dbReference>
<keyword evidence="2" id="KW-1003">Cell membrane</keyword>
<evidence type="ECO:0000256" key="4">
    <source>
        <dbReference type="ARBA" id="ARBA00022989"/>
    </source>
</evidence>
<dbReference type="Gene3D" id="1.20.1250.20">
    <property type="entry name" value="MFS general substrate transporter like domains"/>
    <property type="match status" value="1"/>
</dbReference>
<keyword evidence="8" id="KW-1185">Reference proteome</keyword>
<name>A0A853AVT3_9PSEU</name>
<feature type="transmembrane region" description="Helical" evidence="6">
    <location>
        <begin position="218"/>
        <end position="242"/>
    </location>
</feature>
<evidence type="ECO:0000256" key="2">
    <source>
        <dbReference type="ARBA" id="ARBA00022475"/>
    </source>
</evidence>
<dbReference type="GO" id="GO:0022857">
    <property type="term" value="F:transmembrane transporter activity"/>
    <property type="evidence" value="ECO:0007669"/>
    <property type="project" value="InterPro"/>
</dbReference>
<dbReference type="CDD" id="cd06173">
    <property type="entry name" value="MFS_MefA_like"/>
    <property type="match status" value="1"/>
</dbReference>
<feature type="transmembrane region" description="Helical" evidence="6">
    <location>
        <begin position="308"/>
        <end position="330"/>
    </location>
</feature>
<dbReference type="GO" id="GO:0005886">
    <property type="term" value="C:plasma membrane"/>
    <property type="evidence" value="ECO:0007669"/>
    <property type="project" value="UniProtKB-SubCell"/>
</dbReference>
<organism evidence="7 8">
    <name type="scientific">Amycolatopsis endophytica</name>
    <dbReference type="NCBI Taxonomy" id="860233"/>
    <lineage>
        <taxon>Bacteria</taxon>
        <taxon>Bacillati</taxon>
        <taxon>Actinomycetota</taxon>
        <taxon>Actinomycetes</taxon>
        <taxon>Pseudonocardiales</taxon>
        <taxon>Pseudonocardiaceae</taxon>
        <taxon>Amycolatopsis</taxon>
    </lineage>
</organism>
<keyword evidence="3 6" id="KW-0812">Transmembrane</keyword>
<protein>
    <submittedName>
        <fullName evidence="7">MFS family permease</fullName>
    </submittedName>
</protein>
<reference evidence="7 8" key="1">
    <citation type="submission" date="2020-07" db="EMBL/GenBank/DDBJ databases">
        <title>Sequencing the genomes of 1000 actinobacteria strains.</title>
        <authorList>
            <person name="Klenk H.-P."/>
        </authorList>
    </citation>
    <scope>NUCLEOTIDE SEQUENCE [LARGE SCALE GENOMIC DNA]</scope>
    <source>
        <strain evidence="7 8">DSM 104006</strain>
    </source>
</reference>